<feature type="transmembrane region" description="Helical" evidence="7">
    <location>
        <begin position="240"/>
        <end position="259"/>
    </location>
</feature>
<keyword evidence="3 7" id="KW-0812">Transmembrane</keyword>
<name>A0A1H9VYM8_9RHOB</name>
<evidence type="ECO:0000313" key="9">
    <source>
        <dbReference type="Proteomes" id="UP000198885"/>
    </source>
</evidence>
<dbReference type="EMBL" id="FOGU01000008">
    <property type="protein sequence ID" value="SES26393.1"/>
    <property type="molecule type" value="Genomic_DNA"/>
</dbReference>
<protein>
    <submittedName>
        <fullName evidence="8">Solute:Na+ symporter, SSS family</fullName>
    </submittedName>
</protein>
<feature type="transmembrane region" description="Helical" evidence="7">
    <location>
        <begin position="196"/>
        <end position="217"/>
    </location>
</feature>
<keyword evidence="5 7" id="KW-0472">Membrane</keyword>
<dbReference type="STRING" id="641238.SAMN04490244_108190"/>
<comment type="similarity">
    <text evidence="2 6">Belongs to the sodium:solute symporter (SSF) (TC 2.A.21) family.</text>
</comment>
<comment type="subcellular location">
    <subcellularLocation>
        <location evidence="1">Membrane</location>
        <topology evidence="1">Multi-pass membrane protein</topology>
    </subcellularLocation>
</comment>
<feature type="transmembrane region" description="Helical" evidence="7">
    <location>
        <begin position="323"/>
        <end position="344"/>
    </location>
</feature>
<evidence type="ECO:0000256" key="6">
    <source>
        <dbReference type="RuleBase" id="RU362091"/>
    </source>
</evidence>
<feature type="transmembrane region" description="Helical" evidence="7">
    <location>
        <begin position="432"/>
        <end position="450"/>
    </location>
</feature>
<feature type="transmembrane region" description="Helical" evidence="7">
    <location>
        <begin position="129"/>
        <end position="150"/>
    </location>
</feature>
<dbReference type="Pfam" id="PF00474">
    <property type="entry name" value="SSF"/>
    <property type="match status" value="1"/>
</dbReference>
<reference evidence="8 9" key="1">
    <citation type="submission" date="2016-10" db="EMBL/GenBank/DDBJ databases">
        <authorList>
            <person name="de Groot N.N."/>
        </authorList>
    </citation>
    <scope>NUCLEOTIDE SEQUENCE [LARGE SCALE GENOMIC DNA]</scope>
    <source>
        <strain evidence="8 9">DSM 23042</strain>
    </source>
</reference>
<evidence type="ECO:0000313" key="8">
    <source>
        <dbReference type="EMBL" id="SES26393.1"/>
    </source>
</evidence>
<dbReference type="CDD" id="cd10329">
    <property type="entry name" value="SLC5sbd_SGLT1-like"/>
    <property type="match status" value="1"/>
</dbReference>
<dbReference type="PANTHER" id="PTHR11819">
    <property type="entry name" value="SOLUTE CARRIER FAMILY 5"/>
    <property type="match status" value="1"/>
</dbReference>
<dbReference type="AlphaFoldDB" id="A0A1H9VYM8"/>
<keyword evidence="4 7" id="KW-1133">Transmembrane helix</keyword>
<dbReference type="PROSITE" id="PS50283">
    <property type="entry name" value="NA_SOLUT_SYMP_3"/>
    <property type="match status" value="1"/>
</dbReference>
<accession>A0A1H9VYM8</accession>
<dbReference type="InterPro" id="IPR038377">
    <property type="entry name" value="Na/Glc_symporter_sf"/>
</dbReference>
<feature type="transmembrane region" description="Helical" evidence="7">
    <location>
        <begin position="162"/>
        <end position="184"/>
    </location>
</feature>
<evidence type="ECO:0000256" key="3">
    <source>
        <dbReference type="ARBA" id="ARBA00022692"/>
    </source>
</evidence>
<dbReference type="Gene3D" id="1.20.1730.10">
    <property type="entry name" value="Sodium/glucose cotransporter"/>
    <property type="match status" value="1"/>
</dbReference>
<feature type="transmembrane region" description="Helical" evidence="7">
    <location>
        <begin position="280"/>
        <end position="303"/>
    </location>
</feature>
<feature type="transmembrane region" description="Helical" evidence="7">
    <location>
        <begin position="513"/>
        <end position="531"/>
    </location>
</feature>
<dbReference type="GO" id="GO:0005412">
    <property type="term" value="F:D-glucose:sodium symporter activity"/>
    <property type="evidence" value="ECO:0007669"/>
    <property type="project" value="TreeGrafter"/>
</dbReference>
<dbReference type="GO" id="GO:0005886">
    <property type="term" value="C:plasma membrane"/>
    <property type="evidence" value="ECO:0007669"/>
    <property type="project" value="TreeGrafter"/>
</dbReference>
<dbReference type="InterPro" id="IPR001734">
    <property type="entry name" value="Na/solute_symporter"/>
</dbReference>
<evidence type="ECO:0000256" key="4">
    <source>
        <dbReference type="ARBA" id="ARBA00022989"/>
    </source>
</evidence>
<dbReference type="NCBIfam" id="TIGR00813">
    <property type="entry name" value="sss"/>
    <property type="match status" value="1"/>
</dbReference>
<evidence type="ECO:0000256" key="7">
    <source>
        <dbReference type="SAM" id="Phobius"/>
    </source>
</evidence>
<gene>
    <name evidence="8" type="ORF">SAMN04490244_108190</name>
</gene>
<evidence type="ECO:0000256" key="5">
    <source>
        <dbReference type="ARBA" id="ARBA00023136"/>
    </source>
</evidence>
<dbReference type="PANTHER" id="PTHR11819:SF195">
    <property type="entry name" value="SODIUM_GLUCOSE COTRANSPORTER 4"/>
    <property type="match status" value="1"/>
</dbReference>
<dbReference type="RefSeq" id="WP_092694874.1">
    <property type="nucleotide sequence ID" value="NZ_FOGU01000008.1"/>
</dbReference>
<feature type="transmembrane region" description="Helical" evidence="7">
    <location>
        <begin position="407"/>
        <end position="425"/>
    </location>
</feature>
<feature type="transmembrane region" description="Helical" evidence="7">
    <location>
        <begin position="47"/>
        <end position="67"/>
    </location>
</feature>
<evidence type="ECO:0000256" key="2">
    <source>
        <dbReference type="ARBA" id="ARBA00006434"/>
    </source>
</evidence>
<dbReference type="OrthoDB" id="9814523at2"/>
<feature type="transmembrane region" description="Helical" evidence="7">
    <location>
        <begin position="456"/>
        <end position="478"/>
    </location>
</feature>
<feature type="transmembrane region" description="Helical" evidence="7">
    <location>
        <begin position="87"/>
        <end position="108"/>
    </location>
</feature>
<dbReference type="Proteomes" id="UP000198885">
    <property type="component" value="Unassembled WGS sequence"/>
</dbReference>
<feature type="transmembrane region" description="Helical" evidence="7">
    <location>
        <begin position="381"/>
        <end position="401"/>
    </location>
</feature>
<keyword evidence="9" id="KW-1185">Reference proteome</keyword>
<feature type="transmembrane region" description="Helical" evidence="7">
    <location>
        <begin position="12"/>
        <end position="35"/>
    </location>
</feature>
<organism evidence="8 9">
    <name type="scientific">Tranquillimonas rosea</name>
    <dbReference type="NCBI Taxonomy" id="641238"/>
    <lineage>
        <taxon>Bacteria</taxon>
        <taxon>Pseudomonadati</taxon>
        <taxon>Pseudomonadota</taxon>
        <taxon>Alphaproteobacteria</taxon>
        <taxon>Rhodobacterales</taxon>
        <taxon>Roseobacteraceae</taxon>
        <taxon>Tranquillimonas</taxon>
    </lineage>
</organism>
<proteinExistence type="inferred from homology"/>
<evidence type="ECO:0000256" key="1">
    <source>
        <dbReference type="ARBA" id="ARBA00004141"/>
    </source>
</evidence>
<sequence>MEETTVQDVSQAITTLDLVVLALYFLVVIAIGVWVARRTKSGEDLFLAGRALTWGVVGFSLFASNISSTTLIGLTGAAYATGIATSAYEWMSGLPLIVLAFVFVPLFFRSRITTIPEYLERRFDRATRLYFSGVTILLTIIVDTAGGLYAGAVVTQSFFPDIPIWVTCVGIGLFAGLYTAGGGLRAVVYTDVMQAVVLIVGTTAMTLILFAELGWSWSNVVEQMPDPEQLSIVQPMSDEILPWPGLILGVPVLGFWYWVTNQYIVQRVLGARSLKDAQQGAILGGFLKILPMFIMVLPGAMAISIVPDLPNQDMVFPTLTSTVLPAGLTGVVLAGLIAAIMSSVDSTLNSSSTLVVHDFIKKDREEMDPTRARNYGRVTTLILMGVAILWAPFITNFGGLWQYLQQAFSILVPPVMAIFILGALWSRVTAKGAMAAFIGGHAIGLVLFVLTQMGVWPLHFTINIGLMVFVSVAILVGVSLMDTAPRREDLSGVIWRPSMAIDREASGGGLTDVRVLAAILGAAMLAILVIFW</sequence>